<dbReference type="EMBL" id="RKMG01000024">
    <property type="protein sequence ID" value="RPA58449.1"/>
    <property type="molecule type" value="Genomic_DNA"/>
</dbReference>
<keyword evidence="3" id="KW-0597">Phosphoprotein</keyword>
<keyword evidence="8" id="KW-0902">Two-component regulatory system</keyword>
<keyword evidence="6" id="KW-0418">Kinase</keyword>
<comment type="catalytic activity">
    <reaction evidence="1">
        <text>ATP + protein L-histidine = ADP + protein N-phospho-L-histidine.</text>
        <dbReference type="EC" id="2.7.13.3"/>
    </reaction>
</comment>
<dbReference type="InterPro" id="IPR050482">
    <property type="entry name" value="Sensor_HK_TwoCompSys"/>
</dbReference>
<dbReference type="AlphaFoldDB" id="A0A3N4G6M6"/>
<feature type="transmembrane region" description="Helical" evidence="9">
    <location>
        <begin position="117"/>
        <end position="141"/>
    </location>
</feature>
<keyword evidence="9" id="KW-0812">Transmembrane</keyword>
<keyword evidence="9" id="KW-1133">Transmembrane helix</keyword>
<evidence type="ECO:0000259" key="10">
    <source>
        <dbReference type="Pfam" id="PF07730"/>
    </source>
</evidence>
<evidence type="ECO:0000256" key="6">
    <source>
        <dbReference type="ARBA" id="ARBA00022777"/>
    </source>
</evidence>
<dbReference type="PANTHER" id="PTHR24421:SF10">
    <property type="entry name" value="NITRATE_NITRITE SENSOR PROTEIN NARQ"/>
    <property type="match status" value="1"/>
</dbReference>
<feature type="transmembrane region" description="Helical" evidence="9">
    <location>
        <begin position="7"/>
        <end position="26"/>
    </location>
</feature>
<evidence type="ECO:0000256" key="4">
    <source>
        <dbReference type="ARBA" id="ARBA00022679"/>
    </source>
</evidence>
<comment type="caution">
    <text evidence="11">The sequence shown here is derived from an EMBL/GenBank/DDBJ whole genome shotgun (WGS) entry which is preliminary data.</text>
</comment>
<dbReference type="Gene3D" id="1.20.5.1930">
    <property type="match status" value="1"/>
</dbReference>
<name>A0A3N4G6M6_9LACT</name>
<evidence type="ECO:0000256" key="3">
    <source>
        <dbReference type="ARBA" id="ARBA00022553"/>
    </source>
</evidence>
<dbReference type="GO" id="GO:0000155">
    <property type="term" value="F:phosphorelay sensor kinase activity"/>
    <property type="evidence" value="ECO:0007669"/>
    <property type="project" value="InterPro"/>
</dbReference>
<dbReference type="InterPro" id="IPR011712">
    <property type="entry name" value="Sig_transdc_His_kin_sub3_dim/P"/>
</dbReference>
<evidence type="ECO:0000256" key="8">
    <source>
        <dbReference type="ARBA" id="ARBA00023012"/>
    </source>
</evidence>
<feature type="domain" description="Signal transduction histidine kinase subgroup 3 dimerisation and phosphoacceptor" evidence="10">
    <location>
        <begin position="195"/>
        <end position="257"/>
    </location>
</feature>
<keyword evidence="12" id="KW-1185">Reference proteome</keyword>
<dbReference type="PANTHER" id="PTHR24421">
    <property type="entry name" value="NITRATE/NITRITE SENSOR PROTEIN NARX-RELATED"/>
    <property type="match status" value="1"/>
</dbReference>
<protein>
    <recommendedName>
        <fullName evidence="2">histidine kinase</fullName>
        <ecNumber evidence="2">2.7.13.3</ecNumber>
    </recommendedName>
</protein>
<evidence type="ECO:0000256" key="7">
    <source>
        <dbReference type="ARBA" id="ARBA00022840"/>
    </source>
</evidence>
<dbReference type="Pfam" id="PF07730">
    <property type="entry name" value="HisKA_3"/>
    <property type="match status" value="1"/>
</dbReference>
<feature type="transmembrane region" description="Helical" evidence="9">
    <location>
        <begin position="73"/>
        <end position="97"/>
    </location>
</feature>
<dbReference type="SUPFAM" id="SSF55874">
    <property type="entry name" value="ATPase domain of HSP90 chaperone/DNA topoisomerase II/histidine kinase"/>
    <property type="match status" value="1"/>
</dbReference>
<dbReference type="GO" id="GO:0046983">
    <property type="term" value="F:protein dimerization activity"/>
    <property type="evidence" value="ECO:0007669"/>
    <property type="project" value="InterPro"/>
</dbReference>
<proteinExistence type="predicted"/>
<dbReference type="GO" id="GO:0005524">
    <property type="term" value="F:ATP binding"/>
    <property type="evidence" value="ECO:0007669"/>
    <property type="project" value="UniProtKB-KW"/>
</dbReference>
<dbReference type="EC" id="2.7.13.3" evidence="2"/>
<evidence type="ECO:0000256" key="1">
    <source>
        <dbReference type="ARBA" id="ARBA00000085"/>
    </source>
</evidence>
<keyword evidence="4" id="KW-0808">Transferase</keyword>
<organism evidence="11 12">
    <name type="scientific">Aerococcus agrisoli</name>
    <dbReference type="NCBI Taxonomy" id="2487350"/>
    <lineage>
        <taxon>Bacteria</taxon>
        <taxon>Bacillati</taxon>
        <taxon>Bacillota</taxon>
        <taxon>Bacilli</taxon>
        <taxon>Lactobacillales</taxon>
        <taxon>Aerococcaceae</taxon>
        <taxon>Aerococcus</taxon>
    </lineage>
</organism>
<evidence type="ECO:0000313" key="12">
    <source>
        <dbReference type="Proteomes" id="UP000273977"/>
    </source>
</evidence>
<sequence length="383" mass="44023">MRWVEFNLKIVLLVTIVAFTMVYFRLDNLPIAPLAVAMILLAEEMLVNPDYIRRSDKLDKSSFIYRIRQLDERLTTAIIVSQLFIMLAIVPHLYFFVPVFYFEHAIKQRSDNFAFPTIFLLGVWLDYHPLLSLAVMGLSILTSYLHTAIVQSVDFEEEAYSQIDLLQAINNRAHTEHQNLIRLQDRQSESQLLAERKRIVSEIHDILGHHLSSAVIQIGALEYMTDDPQMQESLGQVKGVLNTSMNNIRKVIHEERSSTVDLERELHALADAFTKANISLVYQNKRVLPDQYAHSIINIVREGLANINKHSNASQVQIRFIETLNKWHLLIADNGNLLSHDEDMHTGIGIMGMEERVQLMNGTMHISKGPGFHIFITIPFERE</sequence>
<keyword evidence="5" id="KW-0547">Nucleotide-binding</keyword>
<keyword evidence="9" id="KW-0472">Membrane</keyword>
<dbReference type="GO" id="GO:0016020">
    <property type="term" value="C:membrane"/>
    <property type="evidence" value="ECO:0007669"/>
    <property type="project" value="InterPro"/>
</dbReference>
<evidence type="ECO:0000256" key="2">
    <source>
        <dbReference type="ARBA" id="ARBA00012438"/>
    </source>
</evidence>
<evidence type="ECO:0000313" key="11">
    <source>
        <dbReference type="EMBL" id="RPA58449.1"/>
    </source>
</evidence>
<gene>
    <name evidence="11" type="ORF">EF384_07325</name>
</gene>
<reference evidence="11 12" key="1">
    <citation type="submission" date="2018-11" db="EMBL/GenBank/DDBJ databases">
        <title>Aerococcus sp. SJQ22, whole genome shotgun sequence.</title>
        <authorList>
            <person name="Sun L."/>
            <person name="Gao X."/>
            <person name="Chen W."/>
            <person name="Huang K."/>
        </authorList>
    </citation>
    <scope>NUCLEOTIDE SEQUENCE [LARGE SCALE GENOMIC DNA]</scope>
    <source>
        <strain evidence="11 12">SJQ22</strain>
    </source>
</reference>
<dbReference type="Proteomes" id="UP000273977">
    <property type="component" value="Unassembled WGS sequence"/>
</dbReference>
<accession>A0A3N4G6M6</accession>
<evidence type="ECO:0000256" key="5">
    <source>
        <dbReference type="ARBA" id="ARBA00022741"/>
    </source>
</evidence>
<dbReference type="CDD" id="cd16917">
    <property type="entry name" value="HATPase_UhpB-NarQ-NarX-like"/>
    <property type="match status" value="1"/>
</dbReference>
<dbReference type="RefSeq" id="WP_123780731.1">
    <property type="nucleotide sequence ID" value="NZ_RKMG01000024.1"/>
</dbReference>
<keyword evidence="7" id="KW-0067">ATP-binding</keyword>
<dbReference type="OrthoDB" id="9797605at2"/>
<evidence type="ECO:0000256" key="9">
    <source>
        <dbReference type="SAM" id="Phobius"/>
    </source>
</evidence>
<dbReference type="Gene3D" id="3.30.565.10">
    <property type="entry name" value="Histidine kinase-like ATPase, C-terminal domain"/>
    <property type="match status" value="1"/>
</dbReference>
<dbReference type="InterPro" id="IPR036890">
    <property type="entry name" value="HATPase_C_sf"/>
</dbReference>